<dbReference type="InterPro" id="IPR042525">
    <property type="entry name" value="Rad52_Rad59_Rad22_sf"/>
</dbReference>
<proteinExistence type="inferred from homology"/>
<organism evidence="4">
    <name type="scientific">uncultured Caudovirales phage</name>
    <dbReference type="NCBI Taxonomy" id="2100421"/>
    <lineage>
        <taxon>Viruses</taxon>
        <taxon>Duplodnaviria</taxon>
        <taxon>Heunggongvirae</taxon>
        <taxon>Uroviricota</taxon>
        <taxon>Caudoviricetes</taxon>
        <taxon>Peduoviridae</taxon>
        <taxon>Maltschvirus</taxon>
        <taxon>Maltschvirus maltsch</taxon>
    </lineage>
</organism>
<evidence type="ECO:0000313" key="6">
    <source>
        <dbReference type="EMBL" id="CAB4216058.1"/>
    </source>
</evidence>
<dbReference type="EMBL" id="LR797437">
    <property type="protein sequence ID" value="CAB4216058.1"/>
    <property type="molecule type" value="Genomic_DNA"/>
</dbReference>
<dbReference type="Pfam" id="PF04098">
    <property type="entry name" value="Rad52_Rad22"/>
    <property type="match status" value="1"/>
</dbReference>
<dbReference type="EMBL" id="LR797328">
    <property type="protein sequence ID" value="CAB4203233.1"/>
    <property type="molecule type" value="Genomic_DNA"/>
</dbReference>
<keyword evidence="3" id="KW-0234">DNA repair</keyword>
<gene>
    <name evidence="5" type="ORF">UFOVP1381_4</name>
    <name evidence="6" type="ORF">UFOVP1476_30</name>
    <name evidence="4" type="ORF">UFOVP944_16</name>
</gene>
<dbReference type="GO" id="GO:0006310">
    <property type="term" value="P:DNA recombination"/>
    <property type="evidence" value="ECO:0007669"/>
    <property type="project" value="UniProtKB-ARBA"/>
</dbReference>
<dbReference type="GO" id="GO:0006302">
    <property type="term" value="P:double-strand break repair"/>
    <property type="evidence" value="ECO:0007669"/>
    <property type="project" value="UniProtKB-ARBA"/>
</dbReference>
<keyword evidence="2" id="KW-0227">DNA damage</keyword>
<protein>
    <submittedName>
        <fullName evidence="4">DNA repair protein Rad52/59/22</fullName>
    </submittedName>
</protein>
<evidence type="ECO:0000256" key="1">
    <source>
        <dbReference type="ARBA" id="ARBA00006638"/>
    </source>
</evidence>
<reference evidence="4" key="1">
    <citation type="submission" date="2020-05" db="EMBL/GenBank/DDBJ databases">
        <authorList>
            <person name="Chiriac C."/>
            <person name="Salcher M."/>
            <person name="Ghai R."/>
            <person name="Kavagutti S V."/>
        </authorList>
    </citation>
    <scope>NUCLEOTIDE SEQUENCE</scope>
</reference>
<evidence type="ECO:0000256" key="2">
    <source>
        <dbReference type="ARBA" id="ARBA00022763"/>
    </source>
</evidence>
<evidence type="ECO:0000256" key="3">
    <source>
        <dbReference type="ARBA" id="ARBA00023204"/>
    </source>
</evidence>
<dbReference type="Gene3D" id="3.30.390.80">
    <property type="entry name" value="DNA repair protein Rad52/59/22"/>
    <property type="match status" value="1"/>
</dbReference>
<sequence>MSVAPQQIYEQLAAPFAKSELRSRPGRAGLTFTYADAAAVIRRLDEVLGGNWSFDIVPLEGGNCVKGIISVRYPDGTVSQRSDIGYPNKVGQDEEPLKSAATDALRRAARLFGVGLYLYARDDASKKVADSAPAKRAEKPATPIVKSPMRDMLDTMLKELVRLGHPADLSGPLAKQGVSSLDELSEEVITEWAERAAAKVQPMLETEAALLEVDLAK</sequence>
<evidence type="ECO:0000313" key="5">
    <source>
        <dbReference type="EMBL" id="CAB4203233.1"/>
    </source>
</evidence>
<comment type="similarity">
    <text evidence="1">Belongs to the RAD52 family.</text>
</comment>
<dbReference type="EMBL" id="LR796890">
    <property type="protein sequence ID" value="CAB4172926.1"/>
    <property type="molecule type" value="Genomic_DNA"/>
</dbReference>
<name>A0A6J5PSA5_9CAUD</name>
<accession>A0A6J5PSA5</accession>
<dbReference type="InterPro" id="IPR041247">
    <property type="entry name" value="Rad52_fam"/>
</dbReference>
<evidence type="ECO:0000313" key="4">
    <source>
        <dbReference type="EMBL" id="CAB4172926.1"/>
    </source>
</evidence>